<dbReference type="NCBIfam" id="TIGR01511">
    <property type="entry name" value="ATPase-IB1_Cu"/>
    <property type="match status" value="1"/>
</dbReference>
<dbReference type="Pfam" id="PF00702">
    <property type="entry name" value="Hydrolase"/>
    <property type="match status" value="1"/>
</dbReference>
<keyword evidence="11" id="KW-0547">Nucleotide-binding</keyword>
<keyword evidence="11" id="KW-0067">ATP-binding</keyword>
<evidence type="ECO:0000256" key="9">
    <source>
        <dbReference type="ARBA" id="ARBA00039103"/>
    </source>
</evidence>
<comment type="caution">
    <text evidence="13">The sequence shown here is derived from an EMBL/GenBank/DDBJ whole genome shotgun (WGS) entry which is preliminary data.</text>
</comment>
<dbReference type="GO" id="GO:0016887">
    <property type="term" value="F:ATP hydrolysis activity"/>
    <property type="evidence" value="ECO:0007669"/>
    <property type="project" value="InterPro"/>
</dbReference>
<evidence type="ECO:0000256" key="2">
    <source>
        <dbReference type="ARBA" id="ARBA00006024"/>
    </source>
</evidence>
<evidence type="ECO:0000256" key="10">
    <source>
        <dbReference type="ARBA" id="ARBA00049338"/>
    </source>
</evidence>
<dbReference type="PATRIC" id="fig|1233171.3.peg.1706"/>
<feature type="transmembrane region" description="Helical" evidence="11">
    <location>
        <begin position="6"/>
        <end position="26"/>
    </location>
</feature>
<dbReference type="SUPFAM" id="SSF81653">
    <property type="entry name" value="Calcium ATPase, transduction domain A"/>
    <property type="match status" value="1"/>
</dbReference>
<dbReference type="NCBIfam" id="TIGR01494">
    <property type="entry name" value="ATPase_P-type"/>
    <property type="match status" value="1"/>
</dbReference>
<dbReference type="SFLD" id="SFLDS00003">
    <property type="entry name" value="Haloacid_Dehalogenase"/>
    <property type="match status" value="1"/>
</dbReference>
<keyword evidence="13" id="KW-0378">Hydrolase</keyword>
<dbReference type="GO" id="GO:0005524">
    <property type="term" value="F:ATP binding"/>
    <property type="evidence" value="ECO:0007669"/>
    <property type="project" value="UniProtKB-UniRule"/>
</dbReference>
<dbReference type="InterPro" id="IPR059000">
    <property type="entry name" value="ATPase_P-type_domA"/>
</dbReference>
<comment type="subcellular location">
    <subcellularLocation>
        <location evidence="1">Cell membrane</location>
        <topology evidence="1">Multi-pass membrane protein</topology>
    </subcellularLocation>
</comment>
<keyword evidence="3" id="KW-0104">Cadmium</keyword>
<feature type="transmembrane region" description="Helical" evidence="11">
    <location>
        <begin position="602"/>
        <end position="620"/>
    </location>
</feature>
<comment type="similarity">
    <text evidence="2 11">Belongs to the cation transport ATPase (P-type) (TC 3.A.3) family. Type IB subfamily.</text>
</comment>
<comment type="catalytic activity">
    <reaction evidence="10">
        <text>Cd(2+)(in) + ATP + H2O = Cd(2+)(out) + ADP + phosphate + H(+)</text>
        <dbReference type="Rhea" id="RHEA:12132"/>
        <dbReference type="ChEBI" id="CHEBI:15377"/>
        <dbReference type="ChEBI" id="CHEBI:15378"/>
        <dbReference type="ChEBI" id="CHEBI:30616"/>
        <dbReference type="ChEBI" id="CHEBI:43474"/>
        <dbReference type="ChEBI" id="CHEBI:48775"/>
        <dbReference type="ChEBI" id="CHEBI:456216"/>
        <dbReference type="EC" id="7.2.2.21"/>
    </reaction>
</comment>
<dbReference type="InterPro" id="IPR001757">
    <property type="entry name" value="P_typ_ATPase"/>
</dbReference>
<dbReference type="InterPro" id="IPR036412">
    <property type="entry name" value="HAD-like_sf"/>
</dbReference>
<dbReference type="InterPro" id="IPR051014">
    <property type="entry name" value="Cation_Transport_ATPase_IB"/>
</dbReference>
<evidence type="ECO:0000256" key="5">
    <source>
        <dbReference type="ARBA" id="ARBA00022723"/>
    </source>
</evidence>
<dbReference type="Gene3D" id="3.40.1110.10">
    <property type="entry name" value="Calcium-transporting ATPase, cytoplasmic domain N"/>
    <property type="match status" value="1"/>
</dbReference>
<keyword evidence="8 11" id="KW-0472">Membrane</keyword>
<evidence type="ECO:0000256" key="3">
    <source>
        <dbReference type="ARBA" id="ARBA00022539"/>
    </source>
</evidence>
<accession>T4VQ34</accession>
<keyword evidence="7 11" id="KW-1133">Transmembrane helix</keyword>
<feature type="transmembrane region" description="Helical" evidence="11">
    <location>
        <begin position="70"/>
        <end position="102"/>
    </location>
</feature>
<dbReference type="EMBL" id="AVNC01000015">
    <property type="protein sequence ID" value="EQK42871.1"/>
    <property type="molecule type" value="Genomic_DNA"/>
</dbReference>
<dbReference type="SUPFAM" id="SSF81665">
    <property type="entry name" value="Calcium ATPase, transmembrane domain M"/>
    <property type="match status" value="1"/>
</dbReference>
<dbReference type="SUPFAM" id="SSF56784">
    <property type="entry name" value="HAD-like"/>
    <property type="match status" value="1"/>
</dbReference>
<evidence type="ECO:0000259" key="12">
    <source>
        <dbReference type="Pfam" id="PF00122"/>
    </source>
</evidence>
<dbReference type="Gene3D" id="2.70.150.10">
    <property type="entry name" value="Calcium-transporting ATPase, cytoplasmic transduction domain A"/>
    <property type="match status" value="1"/>
</dbReference>
<keyword evidence="5 11" id="KW-0479">Metal-binding</keyword>
<keyword evidence="6" id="KW-1278">Translocase</keyword>
<evidence type="ECO:0000256" key="7">
    <source>
        <dbReference type="ARBA" id="ARBA00022989"/>
    </source>
</evidence>
<gene>
    <name evidence="13" type="ORF">C672_1815</name>
</gene>
<name>T4VQ34_PARBF</name>
<dbReference type="Pfam" id="PF00122">
    <property type="entry name" value="E1-E2_ATPase"/>
    <property type="match status" value="1"/>
</dbReference>
<evidence type="ECO:0000256" key="4">
    <source>
        <dbReference type="ARBA" id="ARBA00022692"/>
    </source>
</evidence>
<feature type="transmembrane region" description="Helical" evidence="11">
    <location>
        <begin position="241"/>
        <end position="260"/>
    </location>
</feature>
<dbReference type="FunFam" id="2.70.150.10:FF:000002">
    <property type="entry name" value="Copper-transporting ATPase 1, putative"/>
    <property type="match status" value="1"/>
</dbReference>
<dbReference type="GO" id="GO:0046872">
    <property type="term" value="F:metal ion binding"/>
    <property type="evidence" value="ECO:0007669"/>
    <property type="project" value="UniProtKB-KW"/>
</dbReference>
<evidence type="ECO:0000256" key="6">
    <source>
        <dbReference type="ARBA" id="ARBA00022967"/>
    </source>
</evidence>
<dbReference type="InterPro" id="IPR044492">
    <property type="entry name" value="P_typ_ATPase_HD_dom"/>
</dbReference>
<dbReference type="PRINTS" id="PR00119">
    <property type="entry name" value="CATATPASE"/>
</dbReference>
<feature type="transmembrane region" description="Helical" evidence="11">
    <location>
        <begin position="573"/>
        <end position="596"/>
    </location>
</feature>
<feature type="transmembrane region" description="Helical" evidence="11">
    <location>
        <begin position="38"/>
        <end position="58"/>
    </location>
</feature>
<dbReference type="SFLD" id="SFLDG00002">
    <property type="entry name" value="C1.7:_P-type_atpase_like"/>
    <property type="match status" value="1"/>
</dbReference>
<dbReference type="PANTHER" id="PTHR48085:SF5">
    <property type="entry name" value="CADMIUM_ZINC-TRANSPORTING ATPASE HMA4-RELATED"/>
    <property type="match status" value="1"/>
</dbReference>
<proteinExistence type="inferred from homology"/>
<dbReference type="Gene3D" id="3.40.50.1000">
    <property type="entry name" value="HAD superfamily/HAD-like"/>
    <property type="match status" value="1"/>
</dbReference>
<dbReference type="NCBIfam" id="TIGR01525">
    <property type="entry name" value="ATPase-IB_hvy"/>
    <property type="match status" value="1"/>
</dbReference>
<evidence type="ECO:0000313" key="13">
    <source>
        <dbReference type="EMBL" id="EQK42871.1"/>
    </source>
</evidence>
<dbReference type="SFLD" id="SFLDF00027">
    <property type="entry name" value="p-type_atpase"/>
    <property type="match status" value="1"/>
</dbReference>
<evidence type="ECO:0000256" key="11">
    <source>
        <dbReference type="RuleBase" id="RU362081"/>
    </source>
</evidence>
<evidence type="ECO:0000256" key="1">
    <source>
        <dbReference type="ARBA" id="ARBA00004651"/>
    </source>
</evidence>
<dbReference type="GO" id="GO:0008551">
    <property type="term" value="F:P-type cadmium transporter activity"/>
    <property type="evidence" value="ECO:0007669"/>
    <property type="project" value="UniProtKB-EC"/>
</dbReference>
<organism evidence="13 14">
    <name type="scientific">Paraclostridium bifermentans ATCC 638 = DSM 14991</name>
    <dbReference type="NCBI Taxonomy" id="1233171"/>
    <lineage>
        <taxon>Bacteria</taxon>
        <taxon>Bacillati</taxon>
        <taxon>Bacillota</taxon>
        <taxon>Clostridia</taxon>
        <taxon>Peptostreptococcales</taxon>
        <taxon>Peptostreptococcaceae</taxon>
        <taxon>Paraclostridium</taxon>
    </lineage>
</organism>
<dbReference type="InterPro" id="IPR023298">
    <property type="entry name" value="ATPase_P-typ_TM_dom_sf"/>
</dbReference>
<dbReference type="InterPro" id="IPR023214">
    <property type="entry name" value="HAD_sf"/>
</dbReference>
<feature type="transmembrane region" description="Helical" evidence="11">
    <location>
        <begin position="266"/>
        <end position="291"/>
    </location>
</feature>
<dbReference type="GO" id="GO:0005886">
    <property type="term" value="C:plasma membrane"/>
    <property type="evidence" value="ECO:0007669"/>
    <property type="project" value="UniProtKB-SubCell"/>
</dbReference>
<sequence length="626" mass="67138">MKKINDFLNSFPMIIISGLFLGVSLLEHIGILGNFNFFIDPAWMSILISGLPLAWVAIERVVKNFNISSALLITIAMIACISIGEIFAAGEVAFIMAIGGWLEDRTVDRTKKGITQLLKLVPTKGRRINYKLDGTIKEEIVDPEELQVDDIIRVLPGETIPADGIIEFGQTSIDQSVMTGESLPVDKIKGDNVYTGTINCFGSIDIKVSKSFSDSSLNKMISLVKQAEDNKAPMQRTVDKFSAWFVPTACVIAIITYFVTKDITRAVTVLVVFCPCALALATPTSIVAAIGQATKFGVLIKSGEALERMGQINVVAFDKTGTLTHGNLAVSDVIPINVSVNELLKSVGSAEIRSEHPIGKAIVSFAKEKKIDLLDTEEFSMVVGKGVISKIQDKRVLCGNEKLMSEECVNISEKLNSVISELRGQGKAIVITAIQGSVIGIIALSDTIKENANSMIDKLLQSGISDTILLTGDNKKAAEYIGNKVGIKEIKSSLLPEDKVSEIANIQNRGQLICMVGDGVNDAPALKTATVGVAMGTIGSDIAIEAADIAIMGDDISKIGYIKRLSNATLKTIKFNIIAAMVINIVAIILSVMGLLNPVTGALVHNVGSVLVVLNAALLYDRKYIQ</sequence>
<dbReference type="Proteomes" id="UP000015688">
    <property type="component" value="Unassembled WGS sequence"/>
</dbReference>
<dbReference type="RefSeq" id="WP_021432979.1">
    <property type="nucleotide sequence ID" value="NZ_AVNC01000015.1"/>
</dbReference>
<dbReference type="InterPro" id="IPR023299">
    <property type="entry name" value="ATPase_P-typ_cyto_dom_N"/>
</dbReference>
<protein>
    <recommendedName>
        <fullName evidence="9">Cd(2+)-exporting ATPase</fullName>
        <ecNumber evidence="9">7.2.2.21</ecNumber>
    </recommendedName>
</protein>
<keyword evidence="11" id="KW-1003">Cell membrane</keyword>
<dbReference type="InterPro" id="IPR018303">
    <property type="entry name" value="ATPase_P-typ_P_site"/>
</dbReference>
<keyword evidence="4 11" id="KW-0812">Transmembrane</keyword>
<evidence type="ECO:0000313" key="14">
    <source>
        <dbReference type="Proteomes" id="UP000015688"/>
    </source>
</evidence>
<dbReference type="InterPro" id="IPR008250">
    <property type="entry name" value="ATPase_P-typ_transduc_dom_A_sf"/>
</dbReference>
<dbReference type="EC" id="7.2.2.21" evidence="9"/>
<evidence type="ECO:0000256" key="8">
    <source>
        <dbReference type="ARBA" id="ARBA00023136"/>
    </source>
</evidence>
<dbReference type="GeneID" id="67472660"/>
<dbReference type="PANTHER" id="PTHR48085">
    <property type="entry name" value="CADMIUM/ZINC-TRANSPORTING ATPASE HMA2-RELATED"/>
    <property type="match status" value="1"/>
</dbReference>
<reference evidence="13 14" key="1">
    <citation type="submission" date="2013-06" db="EMBL/GenBank/DDBJ databases">
        <authorList>
            <person name="Walk S."/>
            <person name="Aronoff D."/>
            <person name="Young V.Y."/>
            <person name="Marsh J."/>
            <person name="Harrison L."/>
            <person name="Daugherty S.C."/>
            <person name="Shefchek K.A."/>
            <person name="Hine E.E."/>
            <person name="Tallon L.J."/>
            <person name="Sadzewicz L.K."/>
            <person name="Rasko D.A."/>
        </authorList>
    </citation>
    <scope>NUCLEOTIDE SEQUENCE [LARGE SCALE GENOMIC DNA]</scope>
    <source>
        <strain evidence="13 14">ATCC 638</strain>
    </source>
</reference>
<feature type="domain" description="P-type ATPase A" evidence="12">
    <location>
        <begin position="132"/>
        <end position="225"/>
    </location>
</feature>
<dbReference type="InterPro" id="IPR027256">
    <property type="entry name" value="P-typ_ATPase_IB"/>
</dbReference>
<dbReference type="AlphaFoldDB" id="T4VQ34"/>
<dbReference type="PROSITE" id="PS00154">
    <property type="entry name" value="ATPASE_E1_E2"/>
    <property type="match status" value="1"/>
</dbReference>